<dbReference type="InterPro" id="IPR008972">
    <property type="entry name" value="Cupredoxin"/>
</dbReference>
<accession>A0A381PN39</accession>
<dbReference type="GO" id="GO:0016491">
    <property type="term" value="F:oxidoreductase activity"/>
    <property type="evidence" value="ECO:0007669"/>
    <property type="project" value="InterPro"/>
</dbReference>
<dbReference type="AlphaFoldDB" id="A0A381PN39"/>
<evidence type="ECO:0000256" key="1">
    <source>
        <dbReference type="ARBA" id="ARBA00004141"/>
    </source>
</evidence>
<gene>
    <name evidence="17" type="ORF">METZ01_LOCUS21290</name>
</gene>
<dbReference type="PANTHER" id="PTHR22888:SF9">
    <property type="entry name" value="CYTOCHROME C OXIDASE SUBUNIT 2"/>
    <property type="match status" value="1"/>
</dbReference>
<evidence type="ECO:0000256" key="2">
    <source>
        <dbReference type="ARBA" id="ARBA00007866"/>
    </source>
</evidence>
<feature type="transmembrane region" description="Helical" evidence="14">
    <location>
        <begin position="50"/>
        <end position="75"/>
    </location>
</feature>
<dbReference type="EC" id="7.1.1.9" evidence="3"/>
<name>A0A381PN39_9ZZZZ</name>
<keyword evidence="9" id="KW-0249">Electron transport</keyword>
<keyword evidence="7" id="KW-0479">Metal-binding</keyword>
<dbReference type="CDD" id="cd13919">
    <property type="entry name" value="CuRO_HCO_II_like_5"/>
    <property type="match status" value="1"/>
</dbReference>
<dbReference type="PRINTS" id="PR01166">
    <property type="entry name" value="CYCOXIDASEII"/>
</dbReference>
<dbReference type="InterPro" id="IPR036257">
    <property type="entry name" value="Cyt_c_oxidase_su2_TM_sf"/>
</dbReference>
<dbReference type="InterPro" id="IPR001505">
    <property type="entry name" value="Copper_CuA"/>
</dbReference>
<keyword evidence="8" id="KW-1278">Translocase</keyword>
<evidence type="ECO:0000256" key="10">
    <source>
        <dbReference type="ARBA" id="ARBA00022989"/>
    </source>
</evidence>
<dbReference type="Pfam" id="PF02790">
    <property type="entry name" value="COX2_TM"/>
    <property type="match status" value="1"/>
</dbReference>
<dbReference type="InterPro" id="IPR011759">
    <property type="entry name" value="Cyt_c_oxidase_su2_TM_dom"/>
</dbReference>
<dbReference type="PROSITE" id="PS00078">
    <property type="entry name" value="COX2"/>
    <property type="match status" value="1"/>
</dbReference>
<evidence type="ECO:0000256" key="8">
    <source>
        <dbReference type="ARBA" id="ARBA00022967"/>
    </source>
</evidence>
<feature type="domain" description="Cytochrome oxidase subunit II copper A binding" evidence="15">
    <location>
        <begin position="128"/>
        <end position="248"/>
    </location>
</feature>
<keyword evidence="4" id="KW-0813">Transport</keyword>
<keyword evidence="12 14" id="KW-0472">Membrane</keyword>
<feature type="transmembrane region" description="Helical" evidence="14">
    <location>
        <begin position="7"/>
        <end position="30"/>
    </location>
</feature>
<organism evidence="17">
    <name type="scientific">marine metagenome</name>
    <dbReference type="NCBI Taxonomy" id="408172"/>
    <lineage>
        <taxon>unclassified sequences</taxon>
        <taxon>metagenomes</taxon>
        <taxon>ecological metagenomes</taxon>
    </lineage>
</organism>
<evidence type="ECO:0000256" key="5">
    <source>
        <dbReference type="ARBA" id="ARBA00022660"/>
    </source>
</evidence>
<comment type="similarity">
    <text evidence="2">Belongs to the cytochrome c oxidase subunit 2 family.</text>
</comment>
<evidence type="ECO:0000256" key="4">
    <source>
        <dbReference type="ARBA" id="ARBA00022448"/>
    </source>
</evidence>
<dbReference type="PANTHER" id="PTHR22888">
    <property type="entry name" value="CYTOCHROME C OXIDASE, SUBUNIT II"/>
    <property type="match status" value="1"/>
</dbReference>
<dbReference type="Gene3D" id="2.60.40.420">
    <property type="entry name" value="Cupredoxins - blue copper proteins"/>
    <property type="match status" value="1"/>
</dbReference>
<evidence type="ECO:0000256" key="13">
    <source>
        <dbReference type="ARBA" id="ARBA00031389"/>
    </source>
</evidence>
<dbReference type="NCBIfam" id="TIGR02866">
    <property type="entry name" value="CoxB"/>
    <property type="match status" value="1"/>
</dbReference>
<evidence type="ECO:0000256" key="11">
    <source>
        <dbReference type="ARBA" id="ARBA00023008"/>
    </source>
</evidence>
<evidence type="ECO:0000256" key="7">
    <source>
        <dbReference type="ARBA" id="ARBA00022723"/>
    </source>
</evidence>
<dbReference type="GO" id="GO:0042773">
    <property type="term" value="P:ATP synthesis coupled electron transport"/>
    <property type="evidence" value="ECO:0007669"/>
    <property type="project" value="TreeGrafter"/>
</dbReference>
<dbReference type="GO" id="GO:0004129">
    <property type="term" value="F:cytochrome-c oxidase activity"/>
    <property type="evidence" value="ECO:0007669"/>
    <property type="project" value="UniProtKB-EC"/>
</dbReference>
<keyword evidence="11" id="KW-0186">Copper</keyword>
<evidence type="ECO:0000256" key="9">
    <source>
        <dbReference type="ARBA" id="ARBA00022982"/>
    </source>
</evidence>
<evidence type="ECO:0000256" key="6">
    <source>
        <dbReference type="ARBA" id="ARBA00022692"/>
    </source>
</evidence>
<dbReference type="Gene3D" id="1.10.287.90">
    <property type="match status" value="1"/>
</dbReference>
<evidence type="ECO:0000256" key="3">
    <source>
        <dbReference type="ARBA" id="ARBA00012949"/>
    </source>
</evidence>
<reference evidence="17" key="1">
    <citation type="submission" date="2018-05" db="EMBL/GenBank/DDBJ databases">
        <authorList>
            <person name="Lanie J.A."/>
            <person name="Ng W.-L."/>
            <person name="Kazmierczak K.M."/>
            <person name="Andrzejewski T.M."/>
            <person name="Davidsen T.M."/>
            <person name="Wayne K.J."/>
            <person name="Tettelin H."/>
            <person name="Glass J.I."/>
            <person name="Rusch D."/>
            <person name="Podicherti R."/>
            <person name="Tsui H.-C.T."/>
            <person name="Winkler M.E."/>
        </authorList>
    </citation>
    <scope>NUCLEOTIDE SEQUENCE</scope>
</reference>
<sequence length="256" mass="28676">MNFFWRTGIVLALMLTVVIVLWVITGPSWLDLSWVMPDNVVSTYGTTLDDLWLVILWITGIIFVVTEIILLVFMVKYRHKEGRKADYIEGSNKAEAVWTAIPFVIVVALAFYSKGIWDDIRDPSLIPADAYEIQMMASQFEWAATYSGADGQFQTADDFVSLNVLHIAVNQPVVVQLEAEDVIHSFFLPEFRVKQDAVPGLTTPVWFEATQTGEFTLACAELCGLGHYTMGGTVIVHSQADFQDWLAEQQAAAEDD</sequence>
<evidence type="ECO:0000313" key="17">
    <source>
        <dbReference type="EMBL" id="SUZ68436.1"/>
    </source>
</evidence>
<dbReference type="GO" id="GO:0016020">
    <property type="term" value="C:membrane"/>
    <property type="evidence" value="ECO:0007669"/>
    <property type="project" value="UniProtKB-SubCell"/>
</dbReference>
<dbReference type="GO" id="GO:0005507">
    <property type="term" value="F:copper ion binding"/>
    <property type="evidence" value="ECO:0007669"/>
    <property type="project" value="InterPro"/>
</dbReference>
<dbReference type="InterPro" id="IPR045187">
    <property type="entry name" value="CcO_II"/>
</dbReference>
<keyword evidence="6 14" id="KW-0812">Transmembrane</keyword>
<evidence type="ECO:0000256" key="14">
    <source>
        <dbReference type="SAM" id="Phobius"/>
    </source>
</evidence>
<protein>
    <recommendedName>
        <fullName evidence="3">cytochrome-c oxidase</fullName>
        <ecNumber evidence="3">7.1.1.9</ecNumber>
    </recommendedName>
    <alternativeName>
        <fullName evidence="13">Cytochrome c oxidase polypeptide II</fullName>
    </alternativeName>
</protein>
<evidence type="ECO:0000259" key="15">
    <source>
        <dbReference type="PROSITE" id="PS50857"/>
    </source>
</evidence>
<dbReference type="SUPFAM" id="SSF81464">
    <property type="entry name" value="Cytochrome c oxidase subunit II-like, transmembrane region"/>
    <property type="match status" value="1"/>
</dbReference>
<dbReference type="Pfam" id="PF00116">
    <property type="entry name" value="COX2"/>
    <property type="match status" value="1"/>
</dbReference>
<evidence type="ECO:0000256" key="12">
    <source>
        <dbReference type="ARBA" id="ARBA00023136"/>
    </source>
</evidence>
<keyword evidence="5" id="KW-0679">Respiratory chain</keyword>
<dbReference type="InterPro" id="IPR014222">
    <property type="entry name" value="Cyt_c_oxidase_su2"/>
</dbReference>
<dbReference type="EMBL" id="UINC01001038">
    <property type="protein sequence ID" value="SUZ68436.1"/>
    <property type="molecule type" value="Genomic_DNA"/>
</dbReference>
<feature type="transmembrane region" description="Helical" evidence="14">
    <location>
        <begin position="96"/>
        <end position="117"/>
    </location>
</feature>
<keyword evidence="10 14" id="KW-1133">Transmembrane helix</keyword>
<evidence type="ECO:0000259" key="16">
    <source>
        <dbReference type="PROSITE" id="PS50999"/>
    </source>
</evidence>
<dbReference type="PROSITE" id="PS50857">
    <property type="entry name" value="COX2_CUA"/>
    <property type="match status" value="1"/>
</dbReference>
<proteinExistence type="inferred from homology"/>
<dbReference type="SUPFAM" id="SSF49503">
    <property type="entry name" value="Cupredoxins"/>
    <property type="match status" value="1"/>
</dbReference>
<comment type="subcellular location">
    <subcellularLocation>
        <location evidence="1">Membrane</location>
        <topology evidence="1">Multi-pass membrane protein</topology>
    </subcellularLocation>
</comment>
<dbReference type="InterPro" id="IPR002429">
    <property type="entry name" value="CcO_II-like_C"/>
</dbReference>
<feature type="domain" description="Cytochrome oxidase subunit II transmembrane region profile" evidence="16">
    <location>
        <begin position="26"/>
        <end position="124"/>
    </location>
</feature>
<dbReference type="PROSITE" id="PS50999">
    <property type="entry name" value="COX2_TM"/>
    <property type="match status" value="1"/>
</dbReference>